<dbReference type="InterPro" id="IPR037512">
    <property type="entry name" value="PGPase_prok"/>
</dbReference>
<evidence type="ECO:0000256" key="5">
    <source>
        <dbReference type="ARBA" id="ARBA00013078"/>
    </source>
</evidence>
<evidence type="ECO:0000256" key="4">
    <source>
        <dbReference type="ARBA" id="ARBA00006171"/>
    </source>
</evidence>
<dbReference type="KEGG" id="mcat:MC25239_00384"/>
<protein>
    <recommendedName>
        <fullName evidence="5">phosphoglycolate phosphatase</fullName>
        <ecNumber evidence="5">3.1.3.18</ecNumber>
    </recommendedName>
</protein>
<evidence type="ECO:0000256" key="9">
    <source>
        <dbReference type="ARBA" id="ARBA00023277"/>
    </source>
</evidence>
<dbReference type="Pfam" id="PF13419">
    <property type="entry name" value="HAD_2"/>
    <property type="match status" value="1"/>
</dbReference>
<dbReference type="RefSeq" id="WP_003658936.1">
    <property type="nucleotide sequence ID" value="NZ_CP007669.1"/>
</dbReference>
<dbReference type="EMBL" id="CP034662">
    <property type="protein sequence ID" value="AZQ92459.1"/>
    <property type="molecule type" value="Genomic_DNA"/>
</dbReference>
<dbReference type="SFLD" id="SFLDS00003">
    <property type="entry name" value="Haloacid_Dehalogenase"/>
    <property type="match status" value="1"/>
</dbReference>
<gene>
    <name evidence="10" type="ORF">EJK53_0387</name>
    <name evidence="11" type="ORF">EJK54_0005</name>
</gene>
<dbReference type="InterPro" id="IPR006439">
    <property type="entry name" value="HAD-SF_hydro_IA"/>
</dbReference>
<evidence type="ECO:0000313" key="12">
    <source>
        <dbReference type="Proteomes" id="UP000268436"/>
    </source>
</evidence>
<dbReference type="InterPro" id="IPR023214">
    <property type="entry name" value="HAD_sf"/>
</dbReference>
<evidence type="ECO:0000313" key="11">
    <source>
        <dbReference type="EMBL" id="RUO13244.1"/>
    </source>
</evidence>
<name>A0A3S9QCH6_MORCA</name>
<dbReference type="SFLD" id="SFLDG01135">
    <property type="entry name" value="C1.5.6:_HAD__Beta-PGM__Phospha"/>
    <property type="match status" value="1"/>
</dbReference>
<keyword evidence="7 10" id="KW-0378">Hydrolase</keyword>
<dbReference type="InterPro" id="IPR023198">
    <property type="entry name" value="PGP-like_dom2"/>
</dbReference>
<sequence>MQTLSMTGKKLIIFDLDGTLIDSAPDLAAAVNGMYAKLNLPPMPIDIIKSWVGNGSLKLVERAMQAHHIYDTTMIHHAHELFLAEYAHKTIENTQSYAGVIQGLERLKAAGFYLAICTNKPERYLPKILSHFGWLTLFDQVIGGDTLSVKKPDPTPLLYLCQSLGIAPTDAIMVGDSKNDILSGQAAGITTLAVRYGYNYGEKIDLANPDAAFDDFDTLMNHILQ</sequence>
<dbReference type="GO" id="GO:0005829">
    <property type="term" value="C:cytosol"/>
    <property type="evidence" value="ECO:0007669"/>
    <property type="project" value="TreeGrafter"/>
</dbReference>
<evidence type="ECO:0000256" key="1">
    <source>
        <dbReference type="ARBA" id="ARBA00000830"/>
    </source>
</evidence>
<dbReference type="AlphaFoldDB" id="A0A3S9QCH6"/>
<dbReference type="PANTHER" id="PTHR43434:SF1">
    <property type="entry name" value="PHOSPHOGLYCOLATE PHOSPHATASE"/>
    <property type="match status" value="1"/>
</dbReference>
<organism evidence="10 13">
    <name type="scientific">Moraxella catarrhalis</name>
    <name type="common">Branhamella catarrhalis</name>
    <dbReference type="NCBI Taxonomy" id="480"/>
    <lineage>
        <taxon>Bacteria</taxon>
        <taxon>Pseudomonadati</taxon>
        <taxon>Pseudomonadota</taxon>
        <taxon>Gammaproteobacteria</taxon>
        <taxon>Moraxellales</taxon>
        <taxon>Moraxellaceae</taxon>
        <taxon>Moraxella</taxon>
    </lineage>
</organism>
<dbReference type="GO" id="GO:0008967">
    <property type="term" value="F:phosphoglycolate phosphatase activity"/>
    <property type="evidence" value="ECO:0007669"/>
    <property type="project" value="UniProtKB-EC"/>
</dbReference>
<dbReference type="PRINTS" id="PR00413">
    <property type="entry name" value="HADHALOGNASE"/>
</dbReference>
<dbReference type="Gene3D" id="1.10.150.240">
    <property type="entry name" value="Putative phosphatase, domain 2"/>
    <property type="match status" value="1"/>
</dbReference>
<dbReference type="SUPFAM" id="SSF56784">
    <property type="entry name" value="HAD-like"/>
    <property type="match status" value="1"/>
</dbReference>
<proteinExistence type="inferred from homology"/>
<evidence type="ECO:0000256" key="6">
    <source>
        <dbReference type="ARBA" id="ARBA00022723"/>
    </source>
</evidence>
<dbReference type="GO" id="GO:0005975">
    <property type="term" value="P:carbohydrate metabolic process"/>
    <property type="evidence" value="ECO:0007669"/>
    <property type="project" value="InterPro"/>
</dbReference>
<evidence type="ECO:0000313" key="13">
    <source>
        <dbReference type="Proteomes" id="UP000280228"/>
    </source>
</evidence>
<keyword evidence="6" id="KW-0479">Metal-binding</keyword>
<comment type="catalytic activity">
    <reaction evidence="1">
        <text>2-phosphoglycolate + H2O = glycolate + phosphate</text>
        <dbReference type="Rhea" id="RHEA:14369"/>
        <dbReference type="ChEBI" id="CHEBI:15377"/>
        <dbReference type="ChEBI" id="CHEBI:29805"/>
        <dbReference type="ChEBI" id="CHEBI:43474"/>
        <dbReference type="ChEBI" id="CHEBI:58033"/>
        <dbReference type="EC" id="3.1.3.18"/>
    </reaction>
</comment>
<dbReference type="InterPro" id="IPR036412">
    <property type="entry name" value="HAD-like_sf"/>
</dbReference>
<reference evidence="12 13" key="1">
    <citation type="submission" date="2018-12" db="EMBL/GenBank/DDBJ databases">
        <title>Persistence of Moraxella catarrhalis in Chronic Obstructive Pulmonary Disease and Regulation of the Hag/MID Adhesin.</title>
        <authorList>
            <person name="Murphy T."/>
            <person name="Zhao X."/>
            <person name="Vyas G."/>
            <person name="Aluvathingal J."/>
            <person name="Nadendla S."/>
            <person name="Tallon L."/>
            <person name="Tettelin H."/>
        </authorList>
    </citation>
    <scope>NUCLEOTIDE SEQUENCE [LARGE SCALE GENOMIC DNA]</scope>
    <source>
        <strain evidence="11 12">173P27B1</strain>
        <strain evidence="10 13">46P58B1</strain>
    </source>
</reference>
<evidence type="ECO:0000256" key="3">
    <source>
        <dbReference type="ARBA" id="ARBA00004818"/>
    </source>
</evidence>
<dbReference type="GO" id="GO:0006281">
    <property type="term" value="P:DNA repair"/>
    <property type="evidence" value="ECO:0007669"/>
    <property type="project" value="TreeGrafter"/>
</dbReference>
<dbReference type="Gene3D" id="3.40.50.1000">
    <property type="entry name" value="HAD superfamily/HAD-like"/>
    <property type="match status" value="1"/>
</dbReference>
<dbReference type="NCBIfam" id="NF009695">
    <property type="entry name" value="PRK13222.1-2"/>
    <property type="match status" value="1"/>
</dbReference>
<dbReference type="PANTHER" id="PTHR43434">
    <property type="entry name" value="PHOSPHOGLYCOLATE PHOSPHATASE"/>
    <property type="match status" value="1"/>
</dbReference>
<comment type="pathway">
    <text evidence="3">Organic acid metabolism; glycolate biosynthesis; glycolate from 2-phosphoglycolate: step 1/1.</text>
</comment>
<dbReference type="KEGG" id="mcs:DR90_1537"/>
<dbReference type="SFLD" id="SFLDG01129">
    <property type="entry name" value="C1.5:_HAD__Beta-PGM__Phosphata"/>
    <property type="match status" value="1"/>
</dbReference>
<dbReference type="InterPro" id="IPR050155">
    <property type="entry name" value="HAD-like_hydrolase_sf"/>
</dbReference>
<accession>A0A3S9QCH6</accession>
<keyword evidence="9" id="KW-0119">Carbohydrate metabolism</keyword>
<comment type="cofactor">
    <cofactor evidence="2">
        <name>Mg(2+)</name>
        <dbReference type="ChEBI" id="CHEBI:18420"/>
    </cofactor>
</comment>
<dbReference type="Proteomes" id="UP000280228">
    <property type="component" value="Chromosome"/>
</dbReference>
<evidence type="ECO:0000313" key="10">
    <source>
        <dbReference type="EMBL" id="AZQ92459.1"/>
    </source>
</evidence>
<dbReference type="NCBIfam" id="TIGR01509">
    <property type="entry name" value="HAD-SF-IA-v3"/>
    <property type="match status" value="1"/>
</dbReference>
<dbReference type="NCBIfam" id="TIGR01449">
    <property type="entry name" value="PGP_bact"/>
    <property type="match status" value="1"/>
</dbReference>
<evidence type="ECO:0000256" key="7">
    <source>
        <dbReference type="ARBA" id="ARBA00022801"/>
    </source>
</evidence>
<dbReference type="NCBIfam" id="TIGR01549">
    <property type="entry name" value="HAD-SF-IA-v1"/>
    <property type="match status" value="1"/>
</dbReference>
<dbReference type="GeneID" id="66586174"/>
<dbReference type="InterPro" id="IPR041492">
    <property type="entry name" value="HAD_2"/>
</dbReference>
<comment type="similarity">
    <text evidence="4">Belongs to the HAD-like hydrolase superfamily. CbbY/CbbZ/Gph/YieH family.</text>
</comment>
<keyword evidence="8" id="KW-0460">Magnesium</keyword>
<dbReference type="Proteomes" id="UP000268436">
    <property type="component" value="Unassembled WGS sequence"/>
</dbReference>
<dbReference type="FunFam" id="3.40.50.1000:FF:000022">
    <property type="entry name" value="Phosphoglycolate phosphatase"/>
    <property type="match status" value="1"/>
</dbReference>
<dbReference type="CDD" id="cd16417">
    <property type="entry name" value="HAD_PGPase"/>
    <property type="match status" value="1"/>
</dbReference>
<dbReference type="GO" id="GO:0046872">
    <property type="term" value="F:metal ion binding"/>
    <property type="evidence" value="ECO:0007669"/>
    <property type="project" value="UniProtKB-KW"/>
</dbReference>
<evidence type="ECO:0000256" key="8">
    <source>
        <dbReference type="ARBA" id="ARBA00022842"/>
    </source>
</evidence>
<dbReference type="EC" id="3.1.3.18" evidence="5"/>
<evidence type="ECO:0000256" key="2">
    <source>
        <dbReference type="ARBA" id="ARBA00001946"/>
    </source>
</evidence>
<keyword evidence="12" id="KW-1185">Reference proteome</keyword>
<dbReference type="EMBL" id="RYER01000021">
    <property type="protein sequence ID" value="RUO13244.1"/>
    <property type="molecule type" value="Genomic_DNA"/>
</dbReference>